<dbReference type="SMART" id="SM00054">
    <property type="entry name" value="EFh"/>
    <property type="match status" value="4"/>
</dbReference>
<evidence type="ECO:0000256" key="4">
    <source>
        <dbReference type="SAM" id="MobiDB-lite"/>
    </source>
</evidence>
<dbReference type="Pfam" id="PF13499">
    <property type="entry name" value="EF-hand_7"/>
    <property type="match status" value="2"/>
</dbReference>
<dbReference type="PROSITE" id="PS50222">
    <property type="entry name" value="EF_HAND_2"/>
    <property type="match status" value="3"/>
</dbReference>
<evidence type="ECO:0000256" key="1">
    <source>
        <dbReference type="ARBA" id="ARBA00022723"/>
    </source>
</evidence>
<dbReference type="SUPFAM" id="SSF47473">
    <property type="entry name" value="EF-hand"/>
    <property type="match status" value="1"/>
</dbReference>
<dbReference type="PROSITE" id="PS00018">
    <property type="entry name" value="EF_HAND_1"/>
    <property type="match status" value="2"/>
</dbReference>
<dbReference type="InterPro" id="IPR002048">
    <property type="entry name" value="EF_hand_dom"/>
</dbReference>
<feature type="region of interest" description="Disordered" evidence="4">
    <location>
        <begin position="1"/>
        <end position="21"/>
    </location>
</feature>
<dbReference type="AlphaFoldDB" id="A0A6P7SSK9"/>
<keyword evidence="2" id="KW-0677">Repeat</keyword>
<evidence type="ECO:0000256" key="2">
    <source>
        <dbReference type="ARBA" id="ARBA00022737"/>
    </source>
</evidence>
<dbReference type="InterPro" id="IPR051581">
    <property type="entry name" value="Ca-bind"/>
</dbReference>
<keyword evidence="3" id="KW-0106">Calcium</keyword>
<keyword evidence="1" id="KW-0479">Metal-binding</keyword>
<proteinExistence type="predicted"/>
<evidence type="ECO:0000259" key="5">
    <source>
        <dbReference type="PROSITE" id="PS50222"/>
    </source>
</evidence>
<dbReference type="RefSeq" id="XP_036361671.1">
    <property type="nucleotide sequence ID" value="XM_036505778.1"/>
</dbReference>
<feature type="domain" description="EF-hand" evidence="5">
    <location>
        <begin position="39"/>
        <end position="74"/>
    </location>
</feature>
<dbReference type="PANTHER" id="PTHR34524">
    <property type="entry name" value="CALCYPHOSIN"/>
    <property type="match status" value="1"/>
</dbReference>
<dbReference type="PANTHER" id="PTHR34524:SF6">
    <property type="entry name" value="CALCYPHOSINE LIKE"/>
    <property type="match status" value="1"/>
</dbReference>
<organism evidence="6 7">
    <name type="scientific">Octopus sinensis</name>
    <name type="common">East Asian common octopus</name>
    <dbReference type="NCBI Taxonomy" id="2607531"/>
    <lineage>
        <taxon>Eukaryota</taxon>
        <taxon>Metazoa</taxon>
        <taxon>Spiralia</taxon>
        <taxon>Lophotrochozoa</taxon>
        <taxon>Mollusca</taxon>
        <taxon>Cephalopoda</taxon>
        <taxon>Coleoidea</taxon>
        <taxon>Octopodiformes</taxon>
        <taxon>Octopoda</taxon>
        <taxon>Incirrata</taxon>
        <taxon>Octopodidae</taxon>
        <taxon>Octopus</taxon>
    </lineage>
</organism>
<protein>
    <submittedName>
        <fullName evidence="7 8">Calcyphosin-like protein</fullName>
    </submittedName>
</protein>
<name>A0A6P7SSK9_9MOLL</name>
<dbReference type="InterPro" id="IPR011992">
    <property type="entry name" value="EF-hand-dom_pair"/>
</dbReference>
<reference evidence="7 8" key="1">
    <citation type="submission" date="2025-08" db="UniProtKB">
        <authorList>
            <consortium name="RefSeq"/>
        </authorList>
    </citation>
    <scope>IDENTIFICATION</scope>
</reference>
<dbReference type="GO" id="GO:0005509">
    <property type="term" value="F:calcium ion binding"/>
    <property type="evidence" value="ECO:0007669"/>
    <property type="project" value="InterPro"/>
</dbReference>
<dbReference type="KEGG" id="osn:115215923"/>
<feature type="domain" description="EF-hand" evidence="5">
    <location>
        <begin position="75"/>
        <end position="110"/>
    </location>
</feature>
<accession>A0A6P7SSK9</accession>
<gene>
    <name evidence="7 8 9" type="primary">LOC115215923</name>
</gene>
<dbReference type="RefSeq" id="XP_029641143.1">
    <property type="nucleotide sequence ID" value="XM_029785283.2"/>
</dbReference>
<dbReference type="Gene3D" id="1.10.238.10">
    <property type="entry name" value="EF-hand"/>
    <property type="match status" value="2"/>
</dbReference>
<evidence type="ECO:0000313" key="9">
    <source>
        <dbReference type="RefSeq" id="XP_036361671.1"/>
    </source>
</evidence>
<evidence type="ECO:0000313" key="6">
    <source>
        <dbReference type="Proteomes" id="UP000515154"/>
    </source>
</evidence>
<sequence>MAATARGEREMMERASKKLSETKDPLERLRLQCLSRGAKGIKGLARMFRIIDDDANHKIDFSEFKKGIHDYGIVMEINEVKSLFQSFDQDGNQIIDFDEFLRCLRPPMSQARKNIIMQAFSKLDKTHDGIITIEDLKGVYNVKKHPKYLNGEYTEDQCLQLFLDSFDSDNKDGQVTKEEFQNYYSGVSASIDSDAYFDLMMRSAWKL</sequence>
<evidence type="ECO:0000313" key="7">
    <source>
        <dbReference type="RefSeq" id="XP_029641143.1"/>
    </source>
</evidence>
<evidence type="ECO:0000256" key="3">
    <source>
        <dbReference type="ARBA" id="ARBA00022837"/>
    </source>
</evidence>
<dbReference type="Proteomes" id="UP000515154">
    <property type="component" value="Linkage group LG9"/>
</dbReference>
<dbReference type="InterPro" id="IPR018247">
    <property type="entry name" value="EF_Hand_1_Ca_BS"/>
</dbReference>
<keyword evidence="6" id="KW-1185">Reference proteome</keyword>
<evidence type="ECO:0000313" key="8">
    <source>
        <dbReference type="RefSeq" id="XP_029641144.1"/>
    </source>
</evidence>
<dbReference type="RefSeq" id="XP_029641144.1">
    <property type="nucleotide sequence ID" value="XM_029785284.2"/>
</dbReference>
<feature type="domain" description="EF-hand" evidence="5">
    <location>
        <begin position="111"/>
        <end position="146"/>
    </location>
</feature>